<dbReference type="KEGG" id="ccot:CCAX7_11070"/>
<sequence>MTTQRAAILCAAALAISLNPAGAAPNAADTPRAAWMLGPFAKADDANPILKPDPSAAFDCPMTKAKVAWEHDHVFNPAAVVRNGKVYILYRAEDHSGEGIGHHTSRLGLAESKDGLRFTKCPTPVLFPDEDDQKANEWTGGCEDPRIVETEDGGYVLMYTQWNRSVARLASATSRDLVHWTKHGPVLAKSNGGKFLGVYCKSGAVVTRRKGDHLIAAKIDGKYWMYFGEGSVYAATSTNLTDWDPVLDERGAWKPLLQTRANHFDSSLAESGPPAIITDRGIVFLYNGKNGDQNGDKSIPAGAYSGGQALFDAKDPTKLIDRTDGWFITPERPYETTGQYAAGTVFIEGLVHFQKKWFLYYGTADSFVAAAVAKE</sequence>
<dbReference type="RefSeq" id="WP_119321103.1">
    <property type="nucleotide sequence ID" value="NZ_AP025739.1"/>
</dbReference>
<dbReference type="PANTHER" id="PTHR34106">
    <property type="entry name" value="GLYCOSIDASE"/>
    <property type="match status" value="1"/>
</dbReference>
<dbReference type="Gene3D" id="2.115.10.20">
    <property type="entry name" value="Glycosyl hydrolase domain, family 43"/>
    <property type="match status" value="1"/>
</dbReference>
<dbReference type="GO" id="GO:0016757">
    <property type="term" value="F:glycosyltransferase activity"/>
    <property type="evidence" value="ECO:0007669"/>
    <property type="project" value="UniProtKB-KW"/>
</dbReference>
<comment type="similarity">
    <text evidence="3">Belongs to the glycosyl hydrolase 130 family.</text>
</comment>
<dbReference type="PANTHER" id="PTHR34106:SF5">
    <property type="entry name" value="GLYCOSIDASE"/>
    <property type="match status" value="1"/>
</dbReference>
<evidence type="ECO:0000256" key="3">
    <source>
        <dbReference type="ARBA" id="ARBA00024356"/>
    </source>
</evidence>
<dbReference type="SUPFAM" id="SSF75005">
    <property type="entry name" value="Arabinanase/levansucrase/invertase"/>
    <property type="match status" value="1"/>
</dbReference>
<dbReference type="EMBL" id="AP025739">
    <property type="protein sequence ID" value="BDI29056.1"/>
    <property type="molecule type" value="Genomic_DNA"/>
</dbReference>
<reference evidence="4 5" key="1">
    <citation type="journal article" date="2019" name="Int. J. Syst. Evol. Microbiol.">
        <title>Capsulimonas corticalis gen. nov., sp. nov., an aerobic capsulated bacterium, of a novel bacterial order, Capsulimonadales ord. nov., of the class Armatimonadia of the phylum Armatimonadetes.</title>
        <authorList>
            <person name="Li J."/>
            <person name="Kudo C."/>
            <person name="Tonouchi A."/>
        </authorList>
    </citation>
    <scope>NUCLEOTIDE SEQUENCE [LARGE SCALE GENOMIC DNA]</scope>
    <source>
        <strain evidence="4 5">AX-7</strain>
    </source>
</reference>
<name>A0A402CUQ1_9BACT</name>
<keyword evidence="2" id="KW-0808">Transferase</keyword>
<evidence type="ECO:0000313" key="5">
    <source>
        <dbReference type="Proteomes" id="UP000287394"/>
    </source>
</evidence>
<dbReference type="CDD" id="cd18610">
    <property type="entry name" value="GH130_BT3780-like"/>
    <property type="match status" value="1"/>
</dbReference>
<dbReference type="InterPro" id="IPR007184">
    <property type="entry name" value="Mannoside_phosphorylase"/>
</dbReference>
<dbReference type="PIRSF" id="PIRSF016202">
    <property type="entry name" value="PH1107"/>
    <property type="match status" value="1"/>
</dbReference>
<gene>
    <name evidence="4" type="ORF">CCAX7_11070</name>
</gene>
<evidence type="ECO:0000313" key="4">
    <source>
        <dbReference type="EMBL" id="BDI29056.1"/>
    </source>
</evidence>
<proteinExistence type="inferred from homology"/>
<evidence type="ECO:0000256" key="1">
    <source>
        <dbReference type="ARBA" id="ARBA00022676"/>
    </source>
</evidence>
<keyword evidence="5" id="KW-1185">Reference proteome</keyword>
<evidence type="ECO:0000256" key="2">
    <source>
        <dbReference type="ARBA" id="ARBA00022679"/>
    </source>
</evidence>
<keyword evidence="1" id="KW-0328">Glycosyltransferase</keyword>
<dbReference type="InterPro" id="IPR023296">
    <property type="entry name" value="Glyco_hydro_beta-prop_sf"/>
</dbReference>
<accession>A0A402CUQ1</accession>
<organism evidence="4 5">
    <name type="scientific">Capsulimonas corticalis</name>
    <dbReference type="NCBI Taxonomy" id="2219043"/>
    <lineage>
        <taxon>Bacteria</taxon>
        <taxon>Bacillati</taxon>
        <taxon>Armatimonadota</taxon>
        <taxon>Armatimonadia</taxon>
        <taxon>Capsulimonadales</taxon>
        <taxon>Capsulimonadaceae</taxon>
        <taxon>Capsulimonas</taxon>
    </lineage>
</organism>
<dbReference type="Proteomes" id="UP000287394">
    <property type="component" value="Chromosome"/>
</dbReference>
<dbReference type="Pfam" id="PF04041">
    <property type="entry name" value="Glyco_hydro_130"/>
    <property type="match status" value="1"/>
</dbReference>
<dbReference type="AlphaFoldDB" id="A0A402CUQ1"/>
<dbReference type="OrthoDB" id="9776657at2"/>
<protein>
    <submittedName>
        <fullName evidence="4">Uncharacterized protein</fullName>
    </submittedName>
</protein>